<organism evidence="1 2">
    <name type="scientific">SAR86 cluster bacterium</name>
    <dbReference type="NCBI Taxonomy" id="2030880"/>
    <lineage>
        <taxon>Bacteria</taxon>
        <taxon>Pseudomonadati</taxon>
        <taxon>Pseudomonadota</taxon>
        <taxon>Gammaproteobacteria</taxon>
        <taxon>SAR86 cluster</taxon>
    </lineage>
</organism>
<reference evidence="1 2" key="1">
    <citation type="submission" date="2019-02" db="EMBL/GenBank/DDBJ databases">
        <title>Prokaryotic population dynamics and viral predation in marine succession experiment using metagenomics: the confinement effect.</title>
        <authorList>
            <person name="Haro-Moreno J.M."/>
            <person name="Rodriguez-Valera F."/>
            <person name="Lopez-Perez M."/>
        </authorList>
    </citation>
    <scope>NUCLEOTIDE SEQUENCE [LARGE SCALE GENOMIC DNA]</scope>
    <source>
        <strain evidence="1">MED-G166</strain>
    </source>
</reference>
<dbReference type="EMBL" id="SHBL01000002">
    <property type="protein sequence ID" value="RZO24886.1"/>
    <property type="molecule type" value="Genomic_DNA"/>
</dbReference>
<name>A0A520MUN3_9GAMM</name>
<evidence type="ECO:0000313" key="1">
    <source>
        <dbReference type="EMBL" id="RZO24886.1"/>
    </source>
</evidence>
<proteinExistence type="predicted"/>
<accession>A0A520MUN3</accession>
<gene>
    <name evidence="1" type="ORF">EVA99_00520</name>
</gene>
<protein>
    <submittedName>
        <fullName evidence="1">DUF1249 domain-containing protein</fullName>
    </submittedName>
</protein>
<sequence length="136" mass="16119">MSEYKKTNHHLAVCSANYLRIKKLLAAFSKNSLKLRNNDEKKYFRAEIKYCSVSKHTAEFNLHFSNLESKLLHTFYFDCNIYHDVELVEVAAFNGYAPNKFPFQFEKYPKSSDEKSQQNRFFTEVLDMILTGDFYE</sequence>
<comment type="caution">
    <text evidence="1">The sequence shown here is derived from an EMBL/GenBank/DDBJ whole genome shotgun (WGS) entry which is preliminary data.</text>
</comment>
<dbReference type="Pfam" id="PF06853">
    <property type="entry name" value="DUF1249"/>
    <property type="match status" value="1"/>
</dbReference>
<evidence type="ECO:0000313" key="2">
    <source>
        <dbReference type="Proteomes" id="UP000320146"/>
    </source>
</evidence>
<dbReference type="InterPro" id="IPR009659">
    <property type="entry name" value="DUF1249"/>
</dbReference>
<dbReference type="Proteomes" id="UP000320146">
    <property type="component" value="Unassembled WGS sequence"/>
</dbReference>
<dbReference type="AlphaFoldDB" id="A0A520MUN3"/>